<dbReference type="Proteomes" id="UP000034406">
    <property type="component" value="Unassembled WGS sequence"/>
</dbReference>
<gene>
    <name evidence="8" type="ORF">US90_C0021G0006</name>
</gene>
<proteinExistence type="inferred from homology"/>
<evidence type="ECO:0000313" key="9">
    <source>
        <dbReference type="Proteomes" id="UP000034406"/>
    </source>
</evidence>
<keyword evidence="5 8" id="KW-0418">Kinase</keyword>
<evidence type="ECO:0000259" key="7">
    <source>
        <dbReference type="SMART" id="SM00562"/>
    </source>
</evidence>
<evidence type="ECO:0000256" key="4">
    <source>
        <dbReference type="ARBA" id="ARBA00022679"/>
    </source>
</evidence>
<dbReference type="EC" id="2.7.4.6" evidence="3"/>
<dbReference type="CDD" id="cd04413">
    <property type="entry name" value="NDPk_I"/>
    <property type="match status" value="1"/>
</dbReference>
<dbReference type="InterPro" id="IPR036850">
    <property type="entry name" value="NDK-like_dom_sf"/>
</dbReference>
<reference evidence="8 9" key="1">
    <citation type="journal article" date="2015" name="Nature">
        <title>rRNA introns, odd ribosomes, and small enigmatic genomes across a large radiation of phyla.</title>
        <authorList>
            <person name="Brown C.T."/>
            <person name="Hug L.A."/>
            <person name="Thomas B.C."/>
            <person name="Sharon I."/>
            <person name="Castelle C.J."/>
            <person name="Singh A."/>
            <person name="Wilkins M.J."/>
            <person name="Williams K.H."/>
            <person name="Banfield J.F."/>
        </authorList>
    </citation>
    <scope>NUCLEOTIDE SEQUENCE [LARGE SCALE GENOMIC DNA]</scope>
</reference>
<evidence type="ECO:0000256" key="1">
    <source>
        <dbReference type="ARBA" id="ARBA00001946"/>
    </source>
</evidence>
<sequence length="203" mass="22689">MNNYDNKQEKTLVIVKPDGVQRALIGEVIKRYEQCGLKLVALKMLIPTKKLALAHYSVDPQWTLKTGTKSLEAAKARGQKLASEDPIVIAENIRKTLVNYISSGPVISMIWQGMNAVGIVRKITGSTEPLSSTPGTIRGDYTIDSYQAADIDRRSVRNIIHSSGSVQEANKEIDIWFDKKEIINYRLISEEIIYDVNLDGILE</sequence>
<dbReference type="AlphaFoldDB" id="A0A0G0JM90"/>
<comment type="similarity">
    <text evidence="2 6">Belongs to the NDK family.</text>
</comment>
<evidence type="ECO:0000256" key="3">
    <source>
        <dbReference type="ARBA" id="ARBA00012966"/>
    </source>
</evidence>
<dbReference type="PANTHER" id="PTHR11349">
    <property type="entry name" value="NUCLEOSIDE DIPHOSPHATE KINASE"/>
    <property type="match status" value="1"/>
</dbReference>
<dbReference type="InterPro" id="IPR034907">
    <property type="entry name" value="NDK-like_dom"/>
</dbReference>
<dbReference type="PROSITE" id="PS51374">
    <property type="entry name" value="NDPK_LIKE"/>
    <property type="match status" value="1"/>
</dbReference>
<comment type="caution">
    <text evidence="6">Lacks conserved residue(s) required for the propagation of feature annotation.</text>
</comment>
<evidence type="ECO:0000313" key="8">
    <source>
        <dbReference type="EMBL" id="KKQ68763.1"/>
    </source>
</evidence>
<evidence type="ECO:0000256" key="2">
    <source>
        <dbReference type="ARBA" id="ARBA00008142"/>
    </source>
</evidence>
<accession>A0A0G0JM90</accession>
<dbReference type="SUPFAM" id="SSF54919">
    <property type="entry name" value="Nucleoside diphosphate kinase, NDK"/>
    <property type="match status" value="1"/>
</dbReference>
<dbReference type="Pfam" id="PF00334">
    <property type="entry name" value="NDK"/>
    <property type="match status" value="2"/>
</dbReference>
<dbReference type="GO" id="GO:0004550">
    <property type="term" value="F:nucleoside diphosphate kinase activity"/>
    <property type="evidence" value="ECO:0007669"/>
    <property type="project" value="UniProtKB-EC"/>
</dbReference>
<comment type="cofactor">
    <cofactor evidence="1">
        <name>Mg(2+)</name>
        <dbReference type="ChEBI" id="CHEBI:18420"/>
    </cofactor>
</comment>
<evidence type="ECO:0000256" key="6">
    <source>
        <dbReference type="PROSITE-ProRule" id="PRU00706"/>
    </source>
</evidence>
<protein>
    <recommendedName>
        <fullName evidence="3">nucleoside-diphosphate kinase</fullName>
        <ecNumber evidence="3">2.7.4.6</ecNumber>
    </recommendedName>
</protein>
<keyword evidence="4" id="KW-0808">Transferase</keyword>
<evidence type="ECO:0000256" key="5">
    <source>
        <dbReference type="ARBA" id="ARBA00022777"/>
    </source>
</evidence>
<comment type="caution">
    <text evidence="8">The sequence shown here is derived from an EMBL/GenBank/DDBJ whole genome shotgun (WGS) entry which is preliminary data.</text>
</comment>
<organism evidence="8 9">
    <name type="scientific">Candidatus Shapirobacteria bacterium GW2011_GWE2_38_30</name>
    <dbReference type="NCBI Taxonomy" id="1618490"/>
    <lineage>
        <taxon>Bacteria</taxon>
        <taxon>Candidatus Shapironibacteriota</taxon>
    </lineage>
</organism>
<dbReference type="SMART" id="SM00562">
    <property type="entry name" value="NDK"/>
    <property type="match status" value="1"/>
</dbReference>
<dbReference type="PATRIC" id="fig|1618490.4.peg.765"/>
<feature type="domain" description="Nucleoside diphosphate kinase-like" evidence="7">
    <location>
        <begin position="8"/>
        <end position="184"/>
    </location>
</feature>
<dbReference type="EMBL" id="LBUT01000021">
    <property type="protein sequence ID" value="KKQ68763.1"/>
    <property type="molecule type" value="Genomic_DNA"/>
</dbReference>
<name>A0A0G0JM90_9BACT</name>
<dbReference type="STRING" id="1618490.US90_C0021G0006"/>
<dbReference type="Gene3D" id="3.30.70.141">
    <property type="entry name" value="Nucleoside diphosphate kinase-like domain"/>
    <property type="match status" value="1"/>
</dbReference>